<gene>
    <name evidence="1" type="ORF">COW49_03265</name>
</gene>
<dbReference type="SUPFAM" id="SSF52540">
    <property type="entry name" value="P-loop containing nucleoside triphosphate hydrolases"/>
    <property type="match status" value="1"/>
</dbReference>
<name>A0A2M7FBE9_9BACT</name>
<dbReference type="Proteomes" id="UP000228497">
    <property type="component" value="Unassembled WGS sequence"/>
</dbReference>
<dbReference type="Gene3D" id="3.40.50.300">
    <property type="entry name" value="P-loop containing nucleotide triphosphate hydrolases"/>
    <property type="match status" value="1"/>
</dbReference>
<dbReference type="InterPro" id="IPR027417">
    <property type="entry name" value="P-loop_NTPase"/>
</dbReference>
<accession>A0A2M7FBE9</accession>
<reference evidence="2" key="1">
    <citation type="submission" date="2017-09" db="EMBL/GenBank/DDBJ databases">
        <title>Depth-based differentiation of microbial function through sediment-hosted aquifers and enrichment of novel symbionts in the deep terrestrial subsurface.</title>
        <authorList>
            <person name="Probst A.J."/>
            <person name="Ladd B."/>
            <person name="Jarett J.K."/>
            <person name="Geller-Mcgrath D.E."/>
            <person name="Sieber C.M.K."/>
            <person name="Emerson J.B."/>
            <person name="Anantharaman K."/>
            <person name="Thomas B.C."/>
            <person name="Malmstrom R."/>
            <person name="Stieglmeier M."/>
            <person name="Klingl A."/>
            <person name="Woyke T."/>
            <person name="Ryan C.M."/>
            <person name="Banfield J.F."/>
        </authorList>
    </citation>
    <scope>NUCLEOTIDE SEQUENCE [LARGE SCALE GENOMIC DNA]</scope>
</reference>
<proteinExistence type="predicted"/>
<dbReference type="AlphaFoldDB" id="A0A2M7FBE9"/>
<dbReference type="EMBL" id="PFFD01000147">
    <property type="protein sequence ID" value="PIV86809.1"/>
    <property type="molecule type" value="Genomic_DNA"/>
</dbReference>
<comment type="caution">
    <text evidence="1">The sequence shown here is derived from an EMBL/GenBank/DDBJ whole genome shotgun (WGS) entry which is preliminary data.</text>
</comment>
<protein>
    <recommendedName>
        <fullName evidence="3">SF4 helicase domain-containing protein</fullName>
    </recommendedName>
</protein>
<evidence type="ECO:0000313" key="1">
    <source>
        <dbReference type="EMBL" id="PIV86809.1"/>
    </source>
</evidence>
<organism evidence="1 2">
    <name type="scientific">Candidatus Kaiserbacteria bacterium CG17_big_fil_post_rev_8_21_14_2_50_51_7</name>
    <dbReference type="NCBI Taxonomy" id="1974613"/>
    <lineage>
        <taxon>Bacteria</taxon>
        <taxon>Candidatus Kaiseribacteriota</taxon>
    </lineage>
</organism>
<evidence type="ECO:0008006" key="3">
    <source>
        <dbReference type="Google" id="ProtNLM"/>
    </source>
</evidence>
<evidence type="ECO:0000313" key="2">
    <source>
        <dbReference type="Proteomes" id="UP000228497"/>
    </source>
</evidence>
<sequence length="469" mass="53032">LLETHAARTIISWVKAYHEQYGDAPKAHIQDIYNEYKDTLQEKLHTEVLELLSKVTDTAASDINARYVIAESTRFLRKQQITLRADTARALLLRGKLSEAELALSDSLPVDGGLESWVNPIRDRDFIIRALDNRLDASNALFKLSGALGEYIGPLHRGWLVSVVGPMKRGKSWLLQNIALNCAMAGKRTIFVSLEMSAEDITIRQMQILSMRDLVSGDYPIPEFDCVYNQTNSCSKTQRVNRVPFPQLLHPGQQSTYGTCCVCRGTKAFKPSIWNTFRHIDELDTRNCMEILRLFDRQFGGDRLRVKAYPLESVSIPDISNDIKTLELQSKWVPDVIVIDYADILATVPATLQGRERENSIWRALKQMAGARQCLIVTGTQGNRDSFTADSLSESNVSEDIRKLAHPDIILSLNSTDVEKGLGVMRIGILAHRWKRFLKSRQVMVLQNLSLGQFHLDSEEISIEPKHKK</sequence>
<feature type="non-terminal residue" evidence="1">
    <location>
        <position position="1"/>
    </location>
</feature>